<evidence type="ECO:0000256" key="1">
    <source>
        <dbReference type="SAM" id="MobiDB-lite"/>
    </source>
</evidence>
<gene>
    <name evidence="2" type="ORF">R1Y80_12845</name>
</gene>
<sequence length="67" mass="7053">MTEPTRHSAPPVELSLPTEADLSDPAPVEDCAGCAELAAVRGRARAGGDMTTVSDCNVLMRRHPQGH</sequence>
<protein>
    <submittedName>
        <fullName evidence="2">Uncharacterized protein</fullName>
    </submittedName>
</protein>
<name>A0AAU8KFR2_9ACTN</name>
<feature type="region of interest" description="Disordered" evidence="1">
    <location>
        <begin position="1"/>
        <end position="25"/>
    </location>
</feature>
<proteinExistence type="predicted"/>
<dbReference type="EMBL" id="CP136798">
    <property type="protein sequence ID" value="XCN14490.1"/>
    <property type="molecule type" value="Genomic_DNA"/>
</dbReference>
<dbReference type="RefSeq" id="WP_254875522.1">
    <property type="nucleotide sequence ID" value="NZ_CP136798.1"/>
</dbReference>
<evidence type="ECO:0000313" key="2">
    <source>
        <dbReference type="EMBL" id="XCN14490.1"/>
    </source>
</evidence>
<dbReference type="AlphaFoldDB" id="A0AAU8KFR2"/>
<accession>A0AAU8KFR2</accession>
<organism evidence="2">
    <name type="scientific">Streptomyces sp. JL1001</name>
    <dbReference type="NCBI Taxonomy" id="3078227"/>
    <lineage>
        <taxon>Bacteria</taxon>
        <taxon>Bacillati</taxon>
        <taxon>Actinomycetota</taxon>
        <taxon>Actinomycetes</taxon>
        <taxon>Kitasatosporales</taxon>
        <taxon>Streptomycetaceae</taxon>
        <taxon>Streptomyces</taxon>
    </lineage>
</organism>
<reference evidence="2" key="1">
    <citation type="submission" date="2023-10" db="EMBL/GenBank/DDBJ databases">
        <title>Complete genome sequence of Streptomyces sp. JL1001.</title>
        <authorList>
            <person name="Jiang L."/>
        </authorList>
    </citation>
    <scope>NUCLEOTIDE SEQUENCE</scope>
    <source>
        <strain evidence="2">JL1001</strain>
    </source>
</reference>